<reference evidence="10 11" key="1">
    <citation type="submission" date="2018-04" db="EMBL/GenBank/DDBJ databases">
        <title>Thalassorhabdus spongiae gen. nov., sp. nov., isolated from a marine sponge in South-West Iceland.</title>
        <authorList>
            <person name="Knobloch S."/>
            <person name="Daussin A."/>
            <person name="Johannsson R."/>
            <person name="Marteinsson V.T."/>
        </authorList>
    </citation>
    <scope>NUCLEOTIDE SEQUENCE [LARGE SCALE GENOMIC DNA]</scope>
    <source>
        <strain evidence="10 11">Hp12</strain>
    </source>
</reference>
<feature type="region of interest" description="Disordered" evidence="8">
    <location>
        <begin position="397"/>
        <end position="431"/>
    </location>
</feature>
<dbReference type="InterPro" id="IPR020980">
    <property type="entry name" value="Membrane_HflK_N"/>
</dbReference>
<evidence type="ECO:0000256" key="2">
    <source>
        <dbReference type="ARBA" id="ARBA00006971"/>
    </source>
</evidence>
<dbReference type="GO" id="GO:0008233">
    <property type="term" value="F:peptidase activity"/>
    <property type="evidence" value="ECO:0007669"/>
    <property type="project" value="UniProtKB-KW"/>
</dbReference>
<dbReference type="SUPFAM" id="SSF117892">
    <property type="entry name" value="Band 7/SPFH domain"/>
    <property type="match status" value="1"/>
</dbReference>
<dbReference type="PANTHER" id="PTHR43327">
    <property type="entry name" value="STOMATIN-LIKE PROTEIN 2, MITOCHONDRIAL"/>
    <property type="match status" value="1"/>
</dbReference>
<dbReference type="EMBL" id="QDDL01000002">
    <property type="protein sequence ID" value="PVZ70411.1"/>
    <property type="molecule type" value="Genomic_DNA"/>
</dbReference>
<keyword evidence="11" id="KW-1185">Reference proteome</keyword>
<dbReference type="CDD" id="cd03404">
    <property type="entry name" value="SPFH_HflK"/>
    <property type="match status" value="1"/>
</dbReference>
<dbReference type="AlphaFoldDB" id="A0A2V1H203"/>
<evidence type="ECO:0000256" key="8">
    <source>
        <dbReference type="SAM" id="MobiDB-lite"/>
    </source>
</evidence>
<accession>A0A2V1H203</accession>
<comment type="subunit">
    <text evidence="6">HflC and HflK may interact to form a multimeric complex.</text>
</comment>
<dbReference type="PANTHER" id="PTHR43327:SF2">
    <property type="entry name" value="MODULATOR OF FTSH PROTEASE HFLK"/>
    <property type="match status" value="1"/>
</dbReference>
<name>A0A2V1H203_9GAMM</name>
<dbReference type="GO" id="GO:0016020">
    <property type="term" value="C:membrane"/>
    <property type="evidence" value="ECO:0007669"/>
    <property type="project" value="UniProtKB-SubCell"/>
</dbReference>
<proteinExistence type="inferred from homology"/>
<evidence type="ECO:0000256" key="5">
    <source>
        <dbReference type="ARBA" id="ARBA00023136"/>
    </source>
</evidence>
<keyword evidence="7" id="KW-0175">Coiled coil</keyword>
<keyword evidence="10" id="KW-0378">Hydrolase</keyword>
<feature type="domain" description="Band 7" evidence="9">
    <location>
        <begin position="115"/>
        <end position="275"/>
    </location>
</feature>
<evidence type="ECO:0000256" key="3">
    <source>
        <dbReference type="ARBA" id="ARBA00022692"/>
    </source>
</evidence>
<keyword evidence="10" id="KW-0645">Protease</keyword>
<dbReference type="Pfam" id="PF01145">
    <property type="entry name" value="Band_7"/>
    <property type="match status" value="1"/>
</dbReference>
<dbReference type="Pfam" id="PF12221">
    <property type="entry name" value="HflK_N"/>
    <property type="match status" value="1"/>
</dbReference>
<evidence type="ECO:0000313" key="10">
    <source>
        <dbReference type="EMBL" id="PVZ70411.1"/>
    </source>
</evidence>
<organism evidence="10 11">
    <name type="scientific">Pelagibaculum spongiae</name>
    <dbReference type="NCBI Taxonomy" id="2080658"/>
    <lineage>
        <taxon>Bacteria</taxon>
        <taxon>Pseudomonadati</taxon>
        <taxon>Pseudomonadota</taxon>
        <taxon>Gammaproteobacteria</taxon>
        <taxon>Oceanospirillales</taxon>
        <taxon>Pelagibaculum</taxon>
    </lineage>
</organism>
<evidence type="ECO:0000256" key="1">
    <source>
        <dbReference type="ARBA" id="ARBA00004167"/>
    </source>
</evidence>
<dbReference type="PRINTS" id="PR00721">
    <property type="entry name" value="STOMATIN"/>
</dbReference>
<sequence>MHGVSPNLAARMQLFGVLHWQSSCEITHRGELSMAWNEPGGGGNRQNPWGNNSGGSGGPKKDQGPPDLDEVVKNFTKKFSGKGGGFGGFGSAKTPGGGISTVFILAGLTLIWFLSGWYKVEPAERGLILRLGEYHDTVGPGPHWYPRFIDTVEIHDIGVVRNYPLTSTMLTQDENIVDIDLRVQYVIKDLKDYVLKIKDPDRTLGDITQSALREVIGQTKLDAILTEGRDVVAADTKTKMQELLDSYGAGLQVTQLNLQKADPPSAVKASFDDVIKAREDRERFKNEAQAYANTTVPLAEGQAKRKLEEAAAYKEQVVQQAEGEADRFVKLLTAYQKAPEVTRDRLYIETMESVFSRVNKVLVDVEGGNSLMYLPLDRMGVQPQAASALQNPNIETIGGSSLSQLPSRLEAQRNTTGSGRVAPRIPSRVGE</sequence>
<dbReference type="GO" id="GO:0006508">
    <property type="term" value="P:proteolysis"/>
    <property type="evidence" value="ECO:0007669"/>
    <property type="project" value="UniProtKB-KW"/>
</dbReference>
<dbReference type="NCBIfam" id="TIGR01933">
    <property type="entry name" value="hflK"/>
    <property type="match status" value="1"/>
</dbReference>
<comment type="subcellular location">
    <subcellularLocation>
        <location evidence="1">Membrane</location>
        <topology evidence="1">Single-pass membrane protein</topology>
    </subcellularLocation>
</comment>
<keyword evidence="3" id="KW-0812">Transmembrane</keyword>
<dbReference type="InterPro" id="IPR001107">
    <property type="entry name" value="Band_7"/>
</dbReference>
<feature type="coiled-coil region" evidence="7">
    <location>
        <begin position="274"/>
        <end position="324"/>
    </location>
</feature>
<dbReference type="InterPro" id="IPR036013">
    <property type="entry name" value="Band_7/SPFH_dom_sf"/>
</dbReference>
<dbReference type="Gene3D" id="3.30.479.30">
    <property type="entry name" value="Band 7 domain"/>
    <property type="match status" value="1"/>
</dbReference>
<feature type="region of interest" description="Disordered" evidence="8">
    <location>
        <begin position="35"/>
        <end position="69"/>
    </location>
</feature>
<comment type="similarity">
    <text evidence="2 6">Belongs to the band 7/mec-2 family. HflK subfamily.</text>
</comment>
<dbReference type="SMART" id="SM00244">
    <property type="entry name" value="PHB"/>
    <property type="match status" value="1"/>
</dbReference>
<dbReference type="InterPro" id="IPR050710">
    <property type="entry name" value="Band7/mec-2_domain"/>
</dbReference>
<protein>
    <recommendedName>
        <fullName evidence="6">Protein HflK</fullName>
    </recommendedName>
</protein>
<evidence type="ECO:0000256" key="6">
    <source>
        <dbReference type="RuleBase" id="RU364113"/>
    </source>
</evidence>
<comment type="caution">
    <text evidence="10">The sequence shown here is derived from an EMBL/GenBank/DDBJ whole genome shotgun (WGS) entry which is preliminary data.</text>
</comment>
<gene>
    <name evidence="10" type="primary">hflK</name>
    <name evidence="10" type="ORF">DC094_07415</name>
</gene>
<evidence type="ECO:0000259" key="9">
    <source>
        <dbReference type="SMART" id="SM00244"/>
    </source>
</evidence>
<evidence type="ECO:0000256" key="4">
    <source>
        <dbReference type="ARBA" id="ARBA00022989"/>
    </source>
</evidence>
<keyword evidence="5" id="KW-0472">Membrane</keyword>
<keyword evidence="4" id="KW-1133">Transmembrane helix</keyword>
<feature type="compositionally biased region" description="Polar residues" evidence="8">
    <location>
        <begin position="397"/>
        <end position="418"/>
    </location>
</feature>
<evidence type="ECO:0000313" key="11">
    <source>
        <dbReference type="Proteomes" id="UP000244906"/>
    </source>
</evidence>
<evidence type="ECO:0000256" key="7">
    <source>
        <dbReference type="SAM" id="Coils"/>
    </source>
</evidence>
<comment type="function">
    <text evidence="6">HflC and HflK could encode or regulate a protease.</text>
</comment>
<dbReference type="Proteomes" id="UP000244906">
    <property type="component" value="Unassembled WGS sequence"/>
</dbReference>
<dbReference type="InterPro" id="IPR001972">
    <property type="entry name" value="Stomatin_HflK_fam"/>
</dbReference>
<dbReference type="InterPro" id="IPR010201">
    <property type="entry name" value="HflK"/>
</dbReference>